<evidence type="ECO:0000256" key="1">
    <source>
        <dbReference type="SAM" id="SignalP"/>
    </source>
</evidence>
<organism evidence="2 3">
    <name type="scientific">Comamonas testosteroni TK102</name>
    <dbReference type="NCBI Taxonomy" id="1392005"/>
    <lineage>
        <taxon>Bacteria</taxon>
        <taxon>Pseudomonadati</taxon>
        <taxon>Pseudomonadota</taxon>
        <taxon>Betaproteobacteria</taxon>
        <taxon>Burkholderiales</taxon>
        <taxon>Comamonadaceae</taxon>
        <taxon>Comamonas</taxon>
    </lineage>
</organism>
<sequence>MLRMHFLPALTAAAFLLPATAISPAIAQPIYRCGNTYSQEACKGGKVVEDKTTTLHSGHSGSTVYLCKGHGGGLFWSSHSCGQHNAFLERTETVPSGLPWDQKVAQAEAQWRKTQRNTATPAVVYQNRPAQPAEPGKKQACDALEERVKALDSMGRAGSQYYDLDWVRRERKVARDEQYRLKC</sequence>
<dbReference type="EMBL" id="CP006704">
    <property type="protein sequence ID" value="AIJ47238.1"/>
    <property type="molecule type" value="Genomic_DNA"/>
</dbReference>
<protein>
    <recommendedName>
        <fullName evidence="4">DUF4124 domain-containing protein</fullName>
    </recommendedName>
</protein>
<gene>
    <name evidence="2" type="ORF">O987_15630</name>
</gene>
<feature type="signal peptide" evidence="1">
    <location>
        <begin position="1"/>
        <end position="27"/>
    </location>
</feature>
<reference evidence="2 3" key="1">
    <citation type="journal article" date="2014" name="Genome Announc.">
        <title>Complete Genome Sequence of Polychlorinated Biphenyl Degrader Comamonas testosteroni TK102 (NBRC 109938).</title>
        <authorList>
            <person name="Fukuda K."/>
            <person name="Hosoyama A."/>
            <person name="Tsuchikane K."/>
            <person name="Ohji S."/>
            <person name="Yamazoe A."/>
            <person name="Fujita N."/>
            <person name="Shintani M."/>
            <person name="Kimbara K."/>
        </authorList>
    </citation>
    <scope>NUCLEOTIDE SEQUENCE [LARGE SCALE GENOMIC DNA]</scope>
    <source>
        <strain evidence="2">TK102</strain>
    </source>
</reference>
<evidence type="ECO:0000313" key="2">
    <source>
        <dbReference type="EMBL" id="AIJ47238.1"/>
    </source>
</evidence>
<dbReference type="AlphaFoldDB" id="A0A076PNC8"/>
<name>A0A076PNC8_COMTE</name>
<dbReference type="Proteomes" id="UP000028782">
    <property type="component" value="Chromosome"/>
</dbReference>
<evidence type="ECO:0008006" key="4">
    <source>
        <dbReference type="Google" id="ProtNLM"/>
    </source>
</evidence>
<keyword evidence="1" id="KW-0732">Signal</keyword>
<feature type="chain" id="PRO_5001716294" description="DUF4124 domain-containing protein" evidence="1">
    <location>
        <begin position="28"/>
        <end position="183"/>
    </location>
</feature>
<evidence type="ECO:0000313" key="3">
    <source>
        <dbReference type="Proteomes" id="UP000028782"/>
    </source>
</evidence>
<accession>A0A076PNC8</accession>
<dbReference type="KEGG" id="ctes:O987_15630"/>
<dbReference type="HOGENOM" id="CLU_1493794_0_0_4"/>
<proteinExistence type="predicted"/>